<dbReference type="InterPro" id="IPR011009">
    <property type="entry name" value="Kinase-like_dom_sf"/>
</dbReference>
<comment type="caution">
    <text evidence="2">The sequence shown here is derived from an EMBL/GenBank/DDBJ whole genome shotgun (WGS) entry which is preliminary data.</text>
</comment>
<dbReference type="EMBL" id="SJPN01000002">
    <property type="protein sequence ID" value="TWU05810.1"/>
    <property type="molecule type" value="Genomic_DNA"/>
</dbReference>
<dbReference type="PANTHER" id="PTHR44167:SF30">
    <property type="entry name" value="PHOSPHORYLASE KINASE"/>
    <property type="match status" value="1"/>
</dbReference>
<sequence>MSRFTHNGMPDQLGIWRVGRTLQKSDRFVVSLCQPVDAGHDRRWDYAIKYPASHTTEAVIEINQAIAASSVVSHPNLVPVLDGCVTDRQAFLVMPFLPGRSMQWHLDHGPAKPLPVALWLVRQTAQALAVMHEAGWSHGDVKPENIVVADNGHATLIDLGFAADCSQPNGSVFRGTPEYAAPELLSNAAPQSFASDVFALGRVLWQWLIASDVDDESILGPIVEMVEWMVAESPSKRPDASDVARKLLRMEIDTLGHHIGPQRRAA</sequence>
<dbReference type="SUPFAM" id="SSF56112">
    <property type="entry name" value="Protein kinase-like (PK-like)"/>
    <property type="match status" value="1"/>
</dbReference>
<feature type="domain" description="Protein kinase" evidence="1">
    <location>
        <begin position="7"/>
        <end position="266"/>
    </location>
</feature>
<keyword evidence="2" id="KW-0418">Kinase</keyword>
<reference evidence="2 3" key="1">
    <citation type="submission" date="2019-02" db="EMBL/GenBank/DDBJ databases">
        <title>Deep-cultivation of Planctomycetes and their phenomic and genomic characterization uncovers novel biology.</title>
        <authorList>
            <person name="Wiegand S."/>
            <person name="Jogler M."/>
            <person name="Boedeker C."/>
            <person name="Pinto D."/>
            <person name="Vollmers J."/>
            <person name="Rivas-Marin E."/>
            <person name="Kohn T."/>
            <person name="Peeters S.H."/>
            <person name="Heuer A."/>
            <person name="Rast P."/>
            <person name="Oberbeckmann S."/>
            <person name="Bunk B."/>
            <person name="Jeske O."/>
            <person name="Meyerdierks A."/>
            <person name="Storesund J.E."/>
            <person name="Kallscheuer N."/>
            <person name="Luecker S."/>
            <person name="Lage O.M."/>
            <person name="Pohl T."/>
            <person name="Merkel B.J."/>
            <person name="Hornburger P."/>
            <person name="Mueller R.-W."/>
            <person name="Bruemmer F."/>
            <person name="Labrenz M."/>
            <person name="Spormann A.M."/>
            <person name="Op Den Camp H."/>
            <person name="Overmann J."/>
            <person name="Amann R."/>
            <person name="Jetten M.S.M."/>
            <person name="Mascher T."/>
            <person name="Medema M.H."/>
            <person name="Devos D.P."/>
            <person name="Kaster A.-K."/>
            <person name="Ovreas L."/>
            <person name="Rohde M."/>
            <person name="Galperin M.Y."/>
            <person name="Jogler C."/>
        </authorList>
    </citation>
    <scope>NUCLEOTIDE SEQUENCE [LARGE SCALE GENOMIC DNA]</scope>
    <source>
        <strain evidence="2 3">Pla52n</strain>
    </source>
</reference>
<keyword evidence="2" id="KW-0808">Transferase</keyword>
<organism evidence="2 3">
    <name type="scientific">Stieleria varia</name>
    <dbReference type="NCBI Taxonomy" id="2528005"/>
    <lineage>
        <taxon>Bacteria</taxon>
        <taxon>Pseudomonadati</taxon>
        <taxon>Planctomycetota</taxon>
        <taxon>Planctomycetia</taxon>
        <taxon>Pirellulales</taxon>
        <taxon>Pirellulaceae</taxon>
        <taxon>Stieleria</taxon>
    </lineage>
</organism>
<dbReference type="Pfam" id="PF00069">
    <property type="entry name" value="Pkinase"/>
    <property type="match status" value="1"/>
</dbReference>
<dbReference type="CDD" id="cd00180">
    <property type="entry name" value="PKc"/>
    <property type="match status" value="1"/>
</dbReference>
<dbReference type="OrthoDB" id="9801841at2"/>
<dbReference type="PROSITE" id="PS50011">
    <property type="entry name" value="PROTEIN_KINASE_DOM"/>
    <property type="match status" value="1"/>
</dbReference>
<evidence type="ECO:0000313" key="2">
    <source>
        <dbReference type="EMBL" id="TWU05810.1"/>
    </source>
</evidence>
<dbReference type="Gene3D" id="1.10.510.10">
    <property type="entry name" value="Transferase(Phosphotransferase) domain 1"/>
    <property type="match status" value="1"/>
</dbReference>
<protein>
    <submittedName>
        <fullName evidence="2">Serine/threonine-protein kinase PknK</fullName>
        <ecNumber evidence="2">2.7.11.1</ecNumber>
    </submittedName>
</protein>
<gene>
    <name evidence="2" type="primary">pknK</name>
    <name evidence="2" type="ORF">Pla52n_15250</name>
</gene>
<dbReference type="GO" id="GO:0004674">
    <property type="term" value="F:protein serine/threonine kinase activity"/>
    <property type="evidence" value="ECO:0007669"/>
    <property type="project" value="UniProtKB-EC"/>
</dbReference>
<proteinExistence type="predicted"/>
<accession>A0A5C6B1N8</accession>
<evidence type="ECO:0000313" key="3">
    <source>
        <dbReference type="Proteomes" id="UP000320176"/>
    </source>
</evidence>
<keyword evidence="3" id="KW-1185">Reference proteome</keyword>
<dbReference type="RefSeq" id="WP_146519005.1">
    <property type="nucleotide sequence ID" value="NZ_CP151726.1"/>
</dbReference>
<dbReference type="PANTHER" id="PTHR44167">
    <property type="entry name" value="OVARIAN-SPECIFIC SERINE/THREONINE-PROTEIN KINASE LOK-RELATED"/>
    <property type="match status" value="1"/>
</dbReference>
<evidence type="ECO:0000259" key="1">
    <source>
        <dbReference type="PROSITE" id="PS50011"/>
    </source>
</evidence>
<dbReference type="SMART" id="SM00220">
    <property type="entry name" value="S_TKc"/>
    <property type="match status" value="1"/>
</dbReference>
<name>A0A5C6B1N8_9BACT</name>
<dbReference type="Proteomes" id="UP000320176">
    <property type="component" value="Unassembled WGS sequence"/>
</dbReference>
<dbReference type="GO" id="GO:0005524">
    <property type="term" value="F:ATP binding"/>
    <property type="evidence" value="ECO:0007669"/>
    <property type="project" value="InterPro"/>
</dbReference>
<dbReference type="InterPro" id="IPR000719">
    <property type="entry name" value="Prot_kinase_dom"/>
</dbReference>
<dbReference type="AlphaFoldDB" id="A0A5C6B1N8"/>
<dbReference type="EC" id="2.7.11.1" evidence="2"/>